<dbReference type="InterPro" id="IPR000620">
    <property type="entry name" value="EamA_dom"/>
</dbReference>
<feature type="domain" description="EamA" evidence="2">
    <location>
        <begin position="167"/>
        <end position="300"/>
    </location>
</feature>
<feature type="transmembrane region" description="Helical" evidence="1">
    <location>
        <begin position="140"/>
        <end position="158"/>
    </location>
</feature>
<feature type="transmembrane region" description="Helical" evidence="1">
    <location>
        <begin position="284"/>
        <end position="300"/>
    </location>
</feature>
<feature type="transmembrane region" description="Helical" evidence="1">
    <location>
        <begin position="164"/>
        <end position="185"/>
    </location>
</feature>
<feature type="transmembrane region" description="Helical" evidence="1">
    <location>
        <begin position="82"/>
        <end position="104"/>
    </location>
</feature>
<feature type="transmembrane region" description="Helical" evidence="1">
    <location>
        <begin position="21"/>
        <end position="39"/>
    </location>
</feature>
<reference evidence="3 4" key="1">
    <citation type="submission" date="2015-03" db="EMBL/GenBank/DDBJ databases">
        <title>Draft genome sequence of Elstera litoralis.</title>
        <authorList>
            <person name="Rahalkar M.C."/>
            <person name="Dhakephalkar P.K."/>
            <person name="Pore S.D."/>
            <person name="Arora P."/>
            <person name="Kapse N.G."/>
            <person name="Pandit P.S."/>
        </authorList>
    </citation>
    <scope>NUCLEOTIDE SEQUENCE [LARGE SCALE GENOMIC DNA]</scope>
    <source>
        <strain evidence="3 4">Dia-1</strain>
    </source>
</reference>
<dbReference type="AlphaFoldDB" id="A0A0F3ITH0"/>
<dbReference type="Pfam" id="PF00892">
    <property type="entry name" value="EamA"/>
    <property type="match status" value="2"/>
</dbReference>
<dbReference type="RefSeq" id="WP_198148161.1">
    <property type="nucleotide sequence ID" value="NZ_LAJY01000166.1"/>
</dbReference>
<evidence type="ECO:0000313" key="4">
    <source>
        <dbReference type="Proteomes" id="UP000033774"/>
    </source>
</evidence>
<gene>
    <name evidence="3" type="ORF">VZ95_07585</name>
</gene>
<feature type="transmembrane region" description="Helical" evidence="1">
    <location>
        <begin position="51"/>
        <end position="70"/>
    </location>
</feature>
<dbReference type="SUPFAM" id="SSF103481">
    <property type="entry name" value="Multidrug resistance efflux transporter EmrE"/>
    <property type="match status" value="2"/>
</dbReference>
<dbReference type="PANTHER" id="PTHR22911">
    <property type="entry name" value="ACYL-MALONYL CONDENSING ENZYME-RELATED"/>
    <property type="match status" value="1"/>
</dbReference>
<evidence type="ECO:0000259" key="2">
    <source>
        <dbReference type="Pfam" id="PF00892"/>
    </source>
</evidence>
<keyword evidence="1" id="KW-0472">Membrane</keyword>
<keyword evidence="4" id="KW-1185">Reference proteome</keyword>
<name>A0A0F3ITH0_9PROT</name>
<evidence type="ECO:0000256" key="1">
    <source>
        <dbReference type="SAM" id="Phobius"/>
    </source>
</evidence>
<dbReference type="Proteomes" id="UP000033774">
    <property type="component" value="Unassembled WGS sequence"/>
</dbReference>
<comment type="caution">
    <text evidence="3">The sequence shown here is derived from an EMBL/GenBank/DDBJ whole genome shotgun (WGS) entry which is preliminary data.</text>
</comment>
<feature type="transmembrane region" description="Helical" evidence="1">
    <location>
        <begin position="261"/>
        <end position="278"/>
    </location>
</feature>
<organism evidence="3 4">
    <name type="scientific">Elstera litoralis</name>
    <dbReference type="NCBI Taxonomy" id="552518"/>
    <lineage>
        <taxon>Bacteria</taxon>
        <taxon>Pseudomonadati</taxon>
        <taxon>Pseudomonadota</taxon>
        <taxon>Alphaproteobacteria</taxon>
        <taxon>Rhodospirillales</taxon>
        <taxon>Rhodospirillaceae</taxon>
        <taxon>Elstera</taxon>
    </lineage>
</organism>
<feature type="transmembrane region" description="Helical" evidence="1">
    <location>
        <begin position="110"/>
        <end position="133"/>
    </location>
</feature>
<keyword evidence="1" id="KW-1133">Transmembrane helix</keyword>
<proteinExistence type="predicted"/>
<protein>
    <recommendedName>
        <fullName evidence="2">EamA domain-containing protein</fullName>
    </recommendedName>
</protein>
<dbReference type="EMBL" id="LAJY01000166">
    <property type="protein sequence ID" value="KJV10035.1"/>
    <property type="molecule type" value="Genomic_DNA"/>
</dbReference>
<evidence type="ECO:0000313" key="3">
    <source>
        <dbReference type="EMBL" id="KJV10035.1"/>
    </source>
</evidence>
<sequence>MTSLSFPLSLSARGPMRPSQAVFLLLLAQVAIGAGPLMVRQVDIGPADSAFWRLTIALLAWIGVMLWMRGRSLGGASLRPTVKVGALLLGAGAAFAADLTSYHFALMHTAIANATFLANLSPLLVALGAWALFREKPAARALLALLVALIGAAVMTGWPHKATSLSLGDGLALIACLFYTLYLLLTRRLAGLVSDWTVILWTSLGSVGTALILAAFRGGVEFPHSATGWAAVIGLGLISQAMGQGLTLITLARLPAASGGVMLLAGPVLAMLGGWAVYAEAPSVDQALGGAVILGALVLARR</sequence>
<keyword evidence="1" id="KW-0812">Transmembrane</keyword>
<accession>A0A0F3ITH0</accession>
<dbReference type="GO" id="GO:0016020">
    <property type="term" value="C:membrane"/>
    <property type="evidence" value="ECO:0007669"/>
    <property type="project" value="InterPro"/>
</dbReference>
<dbReference type="InterPro" id="IPR037185">
    <property type="entry name" value="EmrE-like"/>
</dbReference>
<feature type="domain" description="EamA" evidence="2">
    <location>
        <begin position="21"/>
        <end position="156"/>
    </location>
</feature>
<feature type="transmembrane region" description="Helical" evidence="1">
    <location>
        <begin position="228"/>
        <end position="249"/>
    </location>
</feature>
<feature type="transmembrane region" description="Helical" evidence="1">
    <location>
        <begin position="197"/>
        <end position="216"/>
    </location>
</feature>